<sequence>MQLAQLTVQPTLRQRIIDAQSNDPYLVEKRGLAEAGQAVEFSLSSDGGLLFERRLCVPSDSAVKAPRQKPAGLLQPLSIPEWKWENVSMDFITGLPRTLRGFTVIWVVVDRLTKSAHFVPGKSTYTASKWAQLYMSEIVRLHGVPVSIVSDRDARFTSKFWKGLQTAMGTRLDFSTAFHPQTDGDLSLNW</sequence>
<organism evidence="2 3">
    <name type="scientific">Cucumis melo var. makuwa</name>
    <name type="common">Oriental melon</name>
    <dbReference type="NCBI Taxonomy" id="1194695"/>
    <lineage>
        <taxon>Eukaryota</taxon>
        <taxon>Viridiplantae</taxon>
        <taxon>Streptophyta</taxon>
        <taxon>Embryophyta</taxon>
        <taxon>Tracheophyta</taxon>
        <taxon>Spermatophyta</taxon>
        <taxon>Magnoliopsida</taxon>
        <taxon>eudicotyledons</taxon>
        <taxon>Gunneridae</taxon>
        <taxon>Pentapetalae</taxon>
        <taxon>rosids</taxon>
        <taxon>fabids</taxon>
        <taxon>Cucurbitales</taxon>
        <taxon>Cucurbitaceae</taxon>
        <taxon>Benincaseae</taxon>
        <taxon>Cucumis</taxon>
    </lineage>
</organism>
<accession>A0A5D3C0Z1</accession>
<evidence type="ECO:0000313" key="2">
    <source>
        <dbReference type="EMBL" id="TYK04934.1"/>
    </source>
</evidence>
<dbReference type="PROSITE" id="PS50994">
    <property type="entry name" value="INTEGRASE"/>
    <property type="match status" value="1"/>
</dbReference>
<dbReference type="AlphaFoldDB" id="A0A5D3C0Z1"/>
<feature type="domain" description="Integrase catalytic" evidence="1">
    <location>
        <begin position="76"/>
        <end position="190"/>
    </location>
</feature>
<dbReference type="PANTHER" id="PTHR35046:SF26">
    <property type="entry name" value="RNA-DIRECTED DNA POLYMERASE"/>
    <property type="match status" value="1"/>
</dbReference>
<reference evidence="2 3" key="1">
    <citation type="submission" date="2019-08" db="EMBL/GenBank/DDBJ databases">
        <title>Draft genome sequences of two oriental melons (Cucumis melo L. var makuwa).</title>
        <authorList>
            <person name="Kwon S.-Y."/>
        </authorList>
    </citation>
    <scope>NUCLEOTIDE SEQUENCE [LARGE SCALE GENOMIC DNA]</scope>
    <source>
        <strain evidence="3">cv. Chang Bougi</strain>
        <tissue evidence="2">Leaf</tissue>
    </source>
</reference>
<dbReference type="InterPro" id="IPR036397">
    <property type="entry name" value="RNaseH_sf"/>
</dbReference>
<dbReference type="InterPro" id="IPR001584">
    <property type="entry name" value="Integrase_cat-core"/>
</dbReference>
<dbReference type="SUPFAM" id="SSF53098">
    <property type="entry name" value="Ribonuclease H-like"/>
    <property type="match status" value="1"/>
</dbReference>
<comment type="caution">
    <text evidence="2">The sequence shown here is derived from an EMBL/GenBank/DDBJ whole genome shotgun (WGS) entry which is preliminary data.</text>
</comment>
<dbReference type="GO" id="GO:0003676">
    <property type="term" value="F:nucleic acid binding"/>
    <property type="evidence" value="ECO:0007669"/>
    <property type="project" value="InterPro"/>
</dbReference>
<protein>
    <submittedName>
        <fullName evidence="2">Pol protein</fullName>
    </submittedName>
</protein>
<dbReference type="Proteomes" id="UP000321947">
    <property type="component" value="Unassembled WGS sequence"/>
</dbReference>
<evidence type="ECO:0000259" key="1">
    <source>
        <dbReference type="PROSITE" id="PS50994"/>
    </source>
</evidence>
<proteinExistence type="predicted"/>
<dbReference type="PANTHER" id="PTHR35046">
    <property type="entry name" value="ZINC KNUCKLE (CCHC-TYPE) FAMILY PROTEIN"/>
    <property type="match status" value="1"/>
</dbReference>
<dbReference type="GO" id="GO:0015074">
    <property type="term" value="P:DNA integration"/>
    <property type="evidence" value="ECO:0007669"/>
    <property type="project" value="InterPro"/>
</dbReference>
<dbReference type="EMBL" id="SSTD01014011">
    <property type="protein sequence ID" value="TYK04934.1"/>
    <property type="molecule type" value="Genomic_DNA"/>
</dbReference>
<name>A0A5D3C0Z1_CUCMM</name>
<evidence type="ECO:0000313" key="3">
    <source>
        <dbReference type="Proteomes" id="UP000321947"/>
    </source>
</evidence>
<dbReference type="InterPro" id="IPR012337">
    <property type="entry name" value="RNaseH-like_sf"/>
</dbReference>
<gene>
    <name evidence="2" type="ORF">E5676_scaffold143G001460</name>
</gene>
<dbReference type="Gene3D" id="3.30.420.10">
    <property type="entry name" value="Ribonuclease H-like superfamily/Ribonuclease H"/>
    <property type="match status" value="1"/>
</dbReference>